<accession>A0A060H334</accession>
<protein>
    <submittedName>
        <fullName evidence="1">Uncharacterized protein</fullName>
    </submittedName>
</protein>
<dbReference type="Proteomes" id="UP000027215">
    <property type="component" value="Chromosome"/>
</dbReference>
<evidence type="ECO:0000313" key="2">
    <source>
        <dbReference type="Proteomes" id="UP000027215"/>
    </source>
</evidence>
<evidence type="ECO:0000313" key="1">
    <source>
        <dbReference type="EMBL" id="AIC11194.1"/>
    </source>
</evidence>
<organism evidence="1 2">
    <name type="scientific">Xylella fastidiosa subsp. sandyi Ann-1</name>
    <dbReference type="NCBI Taxonomy" id="155920"/>
    <lineage>
        <taxon>Bacteria</taxon>
        <taxon>Pseudomonadati</taxon>
        <taxon>Pseudomonadota</taxon>
        <taxon>Gammaproteobacteria</taxon>
        <taxon>Lysobacterales</taxon>
        <taxon>Lysobacteraceae</taxon>
        <taxon>Xylella</taxon>
    </lineage>
</organism>
<proteinExistence type="predicted"/>
<reference evidence="1 2" key="1">
    <citation type="submission" date="2013-08" db="EMBL/GenBank/DDBJ databases">
        <authorList>
            <person name="Stouthamer R."/>
            <person name="Nunney L."/>
        </authorList>
    </citation>
    <scope>NUCLEOTIDE SEQUENCE [LARGE SCALE GENOMIC DNA]</scope>
    <source>
        <strain evidence="2">ann-1</strain>
    </source>
</reference>
<sequence>MWLIIPFYTPPDTESHPEITKRIHACIRDDSAYNRI</sequence>
<dbReference type="HOGENOM" id="CLU_3359271_0_0_6"/>
<dbReference type="EMBL" id="CP006696">
    <property type="protein sequence ID" value="AIC11194.1"/>
    <property type="molecule type" value="Genomic_DNA"/>
</dbReference>
<dbReference type="PATRIC" id="fig|155920.8.peg.1404"/>
<dbReference type="KEGG" id="xfs:D934_05995"/>
<name>A0A060H334_XYLFS</name>
<dbReference type="AlphaFoldDB" id="A0A060H334"/>
<gene>
    <name evidence="1" type="ORF">D934_05995</name>
</gene>